<dbReference type="EC" id="2.3.2.27" evidence="2"/>
<comment type="caution">
    <text evidence="8">The sequence shown here is derived from an EMBL/GenBank/DDBJ whole genome shotgun (WGS) entry which is preliminary data.</text>
</comment>
<dbReference type="Proteomes" id="UP001634393">
    <property type="component" value="Unassembled WGS sequence"/>
</dbReference>
<dbReference type="PROSITE" id="PS50089">
    <property type="entry name" value="ZF_RING_2"/>
    <property type="match status" value="1"/>
</dbReference>
<dbReference type="GO" id="GO:0061630">
    <property type="term" value="F:ubiquitin protein ligase activity"/>
    <property type="evidence" value="ECO:0007669"/>
    <property type="project" value="UniProtKB-EC"/>
</dbReference>
<reference evidence="8 9" key="1">
    <citation type="submission" date="2024-12" db="EMBL/GenBank/DDBJ databases">
        <title>The unique morphological basis and parallel evolutionary history of personate flowers in Penstemon.</title>
        <authorList>
            <person name="Depatie T.H."/>
            <person name="Wessinger C.A."/>
        </authorList>
    </citation>
    <scope>NUCLEOTIDE SEQUENCE [LARGE SCALE GENOMIC DNA]</scope>
    <source>
        <strain evidence="8">WTNN_2</strain>
        <tissue evidence="8">Leaf</tissue>
    </source>
</reference>
<comment type="catalytic activity">
    <reaction evidence="1">
        <text>S-ubiquitinyl-[E2 ubiquitin-conjugating enzyme]-L-cysteine + [acceptor protein]-L-lysine = [E2 ubiquitin-conjugating enzyme]-L-cysteine + N(6)-ubiquitinyl-[acceptor protein]-L-lysine.</text>
        <dbReference type="EC" id="2.3.2.27"/>
    </reaction>
</comment>
<dbReference type="Gene3D" id="3.30.40.10">
    <property type="entry name" value="Zinc/RING finger domain, C3HC4 (zinc finger)"/>
    <property type="match status" value="1"/>
</dbReference>
<keyword evidence="9" id="KW-1185">Reference proteome</keyword>
<evidence type="ECO:0000313" key="9">
    <source>
        <dbReference type="Proteomes" id="UP001634393"/>
    </source>
</evidence>
<evidence type="ECO:0000313" key="8">
    <source>
        <dbReference type="EMBL" id="KAL3839597.1"/>
    </source>
</evidence>
<evidence type="ECO:0000256" key="4">
    <source>
        <dbReference type="ARBA" id="ARBA00022771"/>
    </source>
</evidence>
<keyword evidence="5" id="KW-0862">Zinc</keyword>
<feature type="domain" description="RING-type" evidence="7">
    <location>
        <begin position="196"/>
        <end position="237"/>
    </location>
</feature>
<dbReference type="SMART" id="SM00184">
    <property type="entry name" value="RING"/>
    <property type="match status" value="1"/>
</dbReference>
<dbReference type="InterPro" id="IPR013083">
    <property type="entry name" value="Znf_RING/FYVE/PHD"/>
</dbReference>
<evidence type="ECO:0000256" key="2">
    <source>
        <dbReference type="ARBA" id="ARBA00012483"/>
    </source>
</evidence>
<evidence type="ECO:0000256" key="6">
    <source>
        <dbReference type="PROSITE-ProRule" id="PRU00175"/>
    </source>
</evidence>
<dbReference type="InterPro" id="IPR001841">
    <property type="entry name" value="Znf_RING"/>
</dbReference>
<sequence length="269" mass="30491">MAAISSLSPPHLSHLTHSLSSLFHRHRRRLSSLLSSPILFSLILRHLQSLSLHQKSLLIAQHLYSHLTLLYHFVKNTTPPPPPYMKLRDLDAALLLLLLCDLNQHDEKFLDAPISQWRVILSDYVSNSILGLSTYPGCFSSSEILIQYIESVKRYRNFINVMGFEIGDGKEGREAAASVAAVVALPSVEVGGGGECVICKEEMKRGREVCELPCRHLFHWMCILRWLKKRNTCPCCRYGLPTDDVRREIERLMEDFAKFGGGGMYGERV</sequence>
<evidence type="ECO:0000259" key="7">
    <source>
        <dbReference type="PROSITE" id="PS50089"/>
    </source>
</evidence>
<dbReference type="EMBL" id="JBJXBP010000003">
    <property type="protein sequence ID" value="KAL3839597.1"/>
    <property type="molecule type" value="Genomic_DNA"/>
</dbReference>
<evidence type="ECO:0000256" key="1">
    <source>
        <dbReference type="ARBA" id="ARBA00000900"/>
    </source>
</evidence>
<dbReference type="GO" id="GO:0008270">
    <property type="term" value="F:zinc ion binding"/>
    <property type="evidence" value="ECO:0007669"/>
    <property type="project" value="UniProtKB-KW"/>
</dbReference>
<dbReference type="AlphaFoldDB" id="A0ABD3TR41"/>
<evidence type="ECO:0000256" key="5">
    <source>
        <dbReference type="ARBA" id="ARBA00022833"/>
    </source>
</evidence>
<organism evidence="8 9">
    <name type="scientific">Penstemon smallii</name>
    <dbReference type="NCBI Taxonomy" id="265156"/>
    <lineage>
        <taxon>Eukaryota</taxon>
        <taxon>Viridiplantae</taxon>
        <taxon>Streptophyta</taxon>
        <taxon>Embryophyta</taxon>
        <taxon>Tracheophyta</taxon>
        <taxon>Spermatophyta</taxon>
        <taxon>Magnoliopsida</taxon>
        <taxon>eudicotyledons</taxon>
        <taxon>Gunneridae</taxon>
        <taxon>Pentapetalae</taxon>
        <taxon>asterids</taxon>
        <taxon>lamiids</taxon>
        <taxon>Lamiales</taxon>
        <taxon>Plantaginaceae</taxon>
        <taxon>Cheloneae</taxon>
        <taxon>Penstemon</taxon>
    </lineage>
</organism>
<keyword evidence="4 6" id="KW-0863">Zinc-finger</keyword>
<accession>A0ABD3TR41</accession>
<proteinExistence type="predicted"/>
<keyword evidence="3" id="KW-0479">Metal-binding</keyword>
<gene>
    <name evidence="8" type="ORF">ACJIZ3_024188</name>
</gene>
<evidence type="ECO:0000256" key="3">
    <source>
        <dbReference type="ARBA" id="ARBA00022723"/>
    </source>
</evidence>
<name>A0ABD3TR41_9LAMI</name>
<dbReference type="CDD" id="cd16454">
    <property type="entry name" value="RING-H2_PA-TM-RING"/>
    <property type="match status" value="1"/>
</dbReference>
<dbReference type="PANTHER" id="PTHR15710:SF67">
    <property type="entry name" value="E3 UBIQUITIN-PROTEIN LIGASE SGR9, AMYLOPLASTIC"/>
    <property type="match status" value="1"/>
</dbReference>
<dbReference type="PANTHER" id="PTHR15710">
    <property type="entry name" value="E3 UBIQUITIN-PROTEIN LIGASE PRAJA"/>
    <property type="match status" value="1"/>
</dbReference>
<dbReference type="Pfam" id="PF13639">
    <property type="entry name" value="zf-RING_2"/>
    <property type="match status" value="1"/>
</dbReference>
<dbReference type="SUPFAM" id="SSF57850">
    <property type="entry name" value="RING/U-box"/>
    <property type="match status" value="1"/>
</dbReference>
<protein>
    <recommendedName>
        <fullName evidence="2">RING-type E3 ubiquitin transferase</fullName>
        <ecNumber evidence="2">2.3.2.27</ecNumber>
    </recommendedName>
</protein>